<evidence type="ECO:0000256" key="6">
    <source>
        <dbReference type="ARBA" id="ARBA00022857"/>
    </source>
</evidence>
<dbReference type="InterPro" id="IPR017938">
    <property type="entry name" value="Riboflavin_synthase-like_b-brl"/>
</dbReference>
<dbReference type="Pfam" id="PF00667">
    <property type="entry name" value="FAD_binding_1"/>
    <property type="match status" value="1"/>
</dbReference>
<feature type="binding site" evidence="11 13">
    <location>
        <begin position="388"/>
        <end position="391"/>
    </location>
    <ligand>
        <name>FAD</name>
        <dbReference type="ChEBI" id="CHEBI:57692"/>
    </ligand>
</feature>
<dbReference type="GO" id="GO:0070814">
    <property type="term" value="P:hydrogen sulfide biosynthetic process"/>
    <property type="evidence" value="ECO:0007669"/>
    <property type="project" value="UniProtKB-UniRule"/>
</dbReference>
<dbReference type="GO" id="GO:0004783">
    <property type="term" value="F:sulfite reductase (NADPH) activity"/>
    <property type="evidence" value="ECO:0007669"/>
    <property type="project" value="UniProtKB-UniRule"/>
</dbReference>
<feature type="binding site" evidence="11">
    <location>
        <position position="358"/>
    </location>
    <ligand>
        <name>FAD</name>
        <dbReference type="ChEBI" id="CHEBI:57692"/>
    </ligand>
</feature>
<dbReference type="CDD" id="cd06199">
    <property type="entry name" value="SiR"/>
    <property type="match status" value="1"/>
</dbReference>
<reference evidence="16 17" key="1">
    <citation type="submission" date="2018-12" db="EMBL/GenBank/DDBJ databases">
        <authorList>
            <person name="Chong R.A."/>
        </authorList>
    </citation>
    <scope>NUCLEOTIDE SEQUENCE [LARGE SCALE GENOMIC DNA]</scope>
    <source>
        <strain evidence="16 17">Ala</strain>
    </source>
</reference>
<dbReference type="PROSITE" id="PS50902">
    <property type="entry name" value="FLAVODOXIN_LIKE"/>
    <property type="match status" value="1"/>
</dbReference>
<dbReference type="SUPFAM" id="SSF63380">
    <property type="entry name" value="Riboflavin synthase domain-like"/>
    <property type="match status" value="1"/>
</dbReference>
<evidence type="ECO:0000256" key="9">
    <source>
        <dbReference type="ARBA" id="ARBA00023192"/>
    </source>
</evidence>
<dbReference type="EMBL" id="CP034891">
    <property type="protein sequence ID" value="QCI17815.1"/>
    <property type="molecule type" value="Genomic_DNA"/>
</dbReference>
<evidence type="ECO:0000256" key="10">
    <source>
        <dbReference type="ARBA" id="ARBA00052219"/>
    </source>
</evidence>
<organism evidence="16 17">
    <name type="scientific">Buchnera aphidicola</name>
    <name type="common">Acyrthosiphon lactucae</name>
    <dbReference type="NCBI Taxonomy" id="1241832"/>
    <lineage>
        <taxon>Bacteria</taxon>
        <taxon>Pseudomonadati</taxon>
        <taxon>Pseudomonadota</taxon>
        <taxon>Gammaproteobacteria</taxon>
        <taxon>Enterobacterales</taxon>
        <taxon>Erwiniaceae</taxon>
        <taxon>Buchnera</taxon>
    </lineage>
</organism>
<evidence type="ECO:0000256" key="12">
    <source>
        <dbReference type="PIRNR" id="PIRNR000207"/>
    </source>
</evidence>
<dbReference type="PANTHER" id="PTHR19384:SF128">
    <property type="entry name" value="NADPH OXIDOREDUCTASE A"/>
    <property type="match status" value="1"/>
</dbReference>
<comment type="similarity">
    <text evidence="11">Belongs to the NADPH-dependent sulphite reductase flavoprotein subunit CysJ family.</text>
</comment>
<proteinExistence type="inferred from homology"/>
<keyword evidence="4 11" id="KW-0288">FMN</keyword>
<dbReference type="InterPro" id="IPR039261">
    <property type="entry name" value="FNR_nucleotide-bd"/>
</dbReference>
<evidence type="ECO:0000256" key="1">
    <source>
        <dbReference type="ARBA" id="ARBA00022448"/>
    </source>
</evidence>
<comment type="pathway">
    <text evidence="11 12">Sulfur metabolism; hydrogen sulfide biosynthesis; hydrogen sulfide from sulfite (NADPH route): step 1/1.</text>
</comment>
<evidence type="ECO:0000313" key="17">
    <source>
        <dbReference type="Proteomes" id="UP000298660"/>
    </source>
</evidence>
<keyword evidence="8 11" id="KW-0560">Oxidoreductase</keyword>
<dbReference type="InterPro" id="IPR023173">
    <property type="entry name" value="NADPH_Cyt_P450_Rdtase_alpha"/>
</dbReference>
<sequence>MKNQNMSDILLPLSSEQLNNLKQLESTCTNIQSAWLSGYFWKIANQRSDTKSLTINQSNKSNQVITIISASQTGNAKSLSERLHEYFNKNNKISRLINASDYKFKKIKDEKILILIISTQGEGEPPEEALSLYKFIMSKNAPNLSNLYYSIFGLGDTSYNLFCQAGKDFDKRFKELGGNSLLDRFDSDIEYEDNYNKWSQDLLNSIDNKEINSKNSLLSSGKEDRTKFSKSYYTKKNPAKAIILTNQKITGRNSEKDIRHIEIDITNLNINYIPGDAVGVWYKNNIDLVKNMLELLSINMFDTIKIKNDLITIVDALQNNFELTTNTKNIVKNYAIITNNKFLKNIISNDANLQNYTIQTPLIKMINDYPSKLSSEQLISLLRPLTPRLYSISSSQAETQDEIHITVGVVKNLISGRLYLGGASGYLAESLKPDDTIKIFIETNNNFRLPVDQNTPIIMIGSGTGIAPFRSFMQQRDNDGSNGKNWIFFGNPNFTEDFLYQTEWQQYVKKGLITNMHLAWSRDQEHKVYVQDRIRENGKEIWSWIEEGAEIYVCGNASKMAKDVEKALLDIITKNSGLNIEDSHEFLNNLRVNKRYKRDVY</sequence>
<dbReference type="NCBIfam" id="TIGR01931">
    <property type="entry name" value="cysJ"/>
    <property type="match status" value="1"/>
</dbReference>
<dbReference type="SUPFAM" id="SSF52218">
    <property type="entry name" value="Flavoproteins"/>
    <property type="match status" value="1"/>
</dbReference>
<dbReference type="GO" id="GO:0010181">
    <property type="term" value="F:FMN binding"/>
    <property type="evidence" value="ECO:0007669"/>
    <property type="project" value="InterPro"/>
</dbReference>
<dbReference type="RefSeq" id="WP_158339601.1">
    <property type="nucleotide sequence ID" value="NZ_CP034891.1"/>
</dbReference>
<dbReference type="SUPFAM" id="SSF52343">
    <property type="entry name" value="Ferredoxin reductase-like, C-terminal NADP-linked domain"/>
    <property type="match status" value="1"/>
</dbReference>
<dbReference type="Gene3D" id="3.40.50.360">
    <property type="match status" value="1"/>
</dbReference>
<keyword evidence="5 11" id="KW-0274">FAD</keyword>
<comment type="subunit">
    <text evidence="11 12">Alpha(8)-beta(8). The alpha component is a flavoprotein, the beta component is a hemoprotein.</text>
</comment>
<evidence type="ECO:0000256" key="11">
    <source>
        <dbReference type="HAMAP-Rule" id="MF_01541"/>
    </source>
</evidence>
<dbReference type="Proteomes" id="UP000298660">
    <property type="component" value="Chromosome"/>
</dbReference>
<comment type="similarity">
    <text evidence="11">In the C-terminal section; belongs to the flavoprotein pyridine nucleotide cytochrome reductase family.</text>
</comment>
<dbReference type="Pfam" id="PF00175">
    <property type="entry name" value="NAD_binding_1"/>
    <property type="match status" value="1"/>
</dbReference>
<comment type="function">
    <text evidence="11 12">Component of the sulfite reductase complex that catalyzes the 6-electron reduction of sulfite to sulfide. This is one of several activities required for the biosynthesis of L-cysteine from sulfate. The flavoprotein component catalyzes the electron flow from NADPH -&gt; FAD -&gt; FMN to the hemoprotein component.</text>
</comment>
<feature type="binding site" evidence="11 13">
    <location>
        <position position="563"/>
    </location>
    <ligand>
        <name>NADP(+)</name>
        <dbReference type="ChEBI" id="CHEBI:58349"/>
    </ligand>
</feature>
<dbReference type="HAMAP" id="MF_01541">
    <property type="entry name" value="CysJ"/>
    <property type="match status" value="1"/>
</dbReference>
<dbReference type="FunFam" id="3.40.50.80:FF:000001">
    <property type="entry name" value="NADPH--cytochrome P450 reductase 1"/>
    <property type="match status" value="1"/>
</dbReference>
<dbReference type="GO" id="GO:0005829">
    <property type="term" value="C:cytosol"/>
    <property type="evidence" value="ECO:0007669"/>
    <property type="project" value="TreeGrafter"/>
</dbReference>
<keyword evidence="9 11" id="KW-0198">Cysteine biosynthesis</keyword>
<keyword evidence="3 11" id="KW-0285">Flavoprotein</keyword>
<evidence type="ECO:0000256" key="5">
    <source>
        <dbReference type="ARBA" id="ARBA00022827"/>
    </source>
</evidence>
<evidence type="ECO:0000259" key="15">
    <source>
        <dbReference type="PROSITE" id="PS51384"/>
    </source>
</evidence>
<feature type="binding site" evidence="11 13">
    <location>
        <position position="601"/>
    </location>
    <ligand>
        <name>FAD</name>
        <dbReference type="ChEBI" id="CHEBI:57692"/>
    </ligand>
</feature>
<comment type="catalytic activity">
    <reaction evidence="10 11 12">
        <text>hydrogen sulfide + 3 NADP(+) + 3 H2O = sulfite + 3 NADPH + 4 H(+)</text>
        <dbReference type="Rhea" id="RHEA:13801"/>
        <dbReference type="ChEBI" id="CHEBI:15377"/>
        <dbReference type="ChEBI" id="CHEBI:15378"/>
        <dbReference type="ChEBI" id="CHEBI:17359"/>
        <dbReference type="ChEBI" id="CHEBI:29919"/>
        <dbReference type="ChEBI" id="CHEBI:57783"/>
        <dbReference type="ChEBI" id="CHEBI:58349"/>
        <dbReference type="EC" id="1.8.1.2"/>
    </reaction>
</comment>
<feature type="domain" description="Flavodoxin-like" evidence="14">
    <location>
        <begin position="65"/>
        <end position="203"/>
    </location>
</feature>
<evidence type="ECO:0000256" key="8">
    <source>
        <dbReference type="ARBA" id="ARBA00023002"/>
    </source>
</evidence>
<dbReference type="InterPro" id="IPR029039">
    <property type="entry name" value="Flavoprotein-like_sf"/>
</dbReference>
<feature type="binding site" evidence="11 13">
    <location>
        <begin position="527"/>
        <end position="531"/>
    </location>
    <ligand>
        <name>NADP(+)</name>
        <dbReference type="ChEBI" id="CHEBI:58349"/>
    </ligand>
</feature>
<dbReference type="EC" id="1.8.1.2" evidence="11 12"/>
<evidence type="ECO:0000256" key="3">
    <source>
        <dbReference type="ARBA" id="ARBA00022630"/>
    </source>
</evidence>
<dbReference type="GO" id="GO:0019344">
    <property type="term" value="P:cysteine biosynthetic process"/>
    <property type="evidence" value="ECO:0007669"/>
    <property type="project" value="UniProtKB-KW"/>
</dbReference>
<dbReference type="PANTHER" id="PTHR19384">
    <property type="entry name" value="NITRIC OXIDE SYNTHASE-RELATED"/>
    <property type="match status" value="1"/>
</dbReference>
<protein>
    <recommendedName>
        <fullName evidence="11 12">Sulfite reductase [NADPH] flavoprotein alpha-component</fullName>
        <shortName evidence="11 12">SiR-FP</shortName>
        <ecNumber evidence="11 12">1.8.1.2</ecNumber>
    </recommendedName>
</protein>
<feature type="binding site" evidence="11 13">
    <location>
        <begin position="421"/>
        <end position="424"/>
    </location>
    <ligand>
        <name>FAD</name>
        <dbReference type="ChEBI" id="CHEBI:57692"/>
    </ligand>
</feature>
<comment type="caution">
    <text evidence="11">Lacks conserved residue(s) required for the propagation of feature annotation.</text>
</comment>
<dbReference type="AlphaFoldDB" id="A0A4D6XZ62"/>
<gene>
    <name evidence="11" type="primary">cysJ</name>
    <name evidence="16" type="ORF">D9V61_02170</name>
</gene>
<reference evidence="16 17" key="2">
    <citation type="submission" date="2019-05" db="EMBL/GenBank/DDBJ databases">
        <title>Genome evolution of the obligate endosymbiont Buchnera aphidicola.</title>
        <authorList>
            <person name="Moran N.A."/>
        </authorList>
    </citation>
    <scope>NUCLEOTIDE SEQUENCE [LARGE SCALE GENOMIC DNA]</scope>
    <source>
        <strain evidence="16 17">Ala</strain>
    </source>
</reference>
<evidence type="ECO:0000259" key="14">
    <source>
        <dbReference type="PROSITE" id="PS50902"/>
    </source>
</evidence>
<name>A0A4D6XZ62_9GAMM</name>
<keyword evidence="1 11" id="KW-0813">Transport</keyword>
<dbReference type="PROSITE" id="PS51384">
    <property type="entry name" value="FAD_FR"/>
    <property type="match status" value="1"/>
</dbReference>
<feature type="domain" description="FAD-binding FR-type" evidence="15">
    <location>
        <begin position="236"/>
        <end position="450"/>
    </location>
</feature>
<keyword evidence="7 11" id="KW-0249">Electron transport</keyword>
<comment type="cofactor">
    <cofactor evidence="11 12 13">
        <name>FAD</name>
        <dbReference type="ChEBI" id="CHEBI:57692"/>
    </cofactor>
    <text evidence="11 12 13">Binds 1 FAD per subunit.</text>
</comment>
<evidence type="ECO:0000313" key="16">
    <source>
        <dbReference type="EMBL" id="QCI17815.1"/>
    </source>
</evidence>
<evidence type="ECO:0000256" key="2">
    <source>
        <dbReference type="ARBA" id="ARBA00022605"/>
    </source>
</evidence>
<feature type="binding site" evidence="11 13">
    <location>
        <begin position="118"/>
        <end position="121"/>
    </location>
    <ligand>
        <name>FMN</name>
        <dbReference type="ChEBI" id="CHEBI:58210"/>
    </ligand>
</feature>
<dbReference type="InterPro" id="IPR008254">
    <property type="entry name" value="Flavodoxin/NO_synth"/>
</dbReference>
<feature type="binding site" evidence="11 13">
    <location>
        <begin position="71"/>
        <end position="76"/>
    </location>
    <ligand>
        <name>FMN</name>
        <dbReference type="ChEBI" id="CHEBI:58210"/>
    </ligand>
</feature>
<evidence type="ECO:0000256" key="7">
    <source>
        <dbReference type="ARBA" id="ARBA00022982"/>
    </source>
</evidence>
<feature type="binding site" evidence="11 13">
    <location>
        <begin position="521"/>
        <end position="522"/>
    </location>
    <ligand>
        <name>NADP(+)</name>
        <dbReference type="ChEBI" id="CHEBI:58349"/>
    </ligand>
</feature>
<dbReference type="OrthoDB" id="9816402at2"/>
<comment type="similarity">
    <text evidence="11">In the N-terminal section; belongs to the flavodoxin family.</text>
</comment>
<dbReference type="InterPro" id="IPR001433">
    <property type="entry name" value="OxRdtase_FAD/NAD-bd"/>
</dbReference>
<dbReference type="Gene3D" id="3.40.50.80">
    <property type="entry name" value="Nucleotide-binding domain of ferredoxin-NADP reductase (FNR) module"/>
    <property type="match status" value="1"/>
</dbReference>
<dbReference type="PRINTS" id="PR00369">
    <property type="entry name" value="FLAVODOXIN"/>
</dbReference>
<dbReference type="InterPro" id="IPR003097">
    <property type="entry name" value="CysJ-like_FAD-binding"/>
</dbReference>
<keyword evidence="2 11" id="KW-0028">Amino-acid biosynthesis</keyword>
<keyword evidence="6 11" id="KW-0521">NADP</keyword>
<dbReference type="InterPro" id="IPR029758">
    <property type="entry name" value="CysJ_Proteobact"/>
</dbReference>
<dbReference type="InterPro" id="IPR010199">
    <property type="entry name" value="CysJ"/>
</dbReference>
<dbReference type="Gene3D" id="2.40.30.10">
    <property type="entry name" value="Translation factors"/>
    <property type="match status" value="1"/>
</dbReference>
<dbReference type="PIRSF" id="PIRSF000207">
    <property type="entry name" value="SiR-FP_CysJ"/>
    <property type="match status" value="1"/>
</dbReference>
<dbReference type="Gene3D" id="1.20.990.10">
    <property type="entry name" value="NADPH-cytochrome p450 Reductase, Chain A, domain 3"/>
    <property type="match status" value="1"/>
</dbReference>
<evidence type="ECO:0000256" key="4">
    <source>
        <dbReference type="ARBA" id="ARBA00022643"/>
    </source>
</evidence>
<dbReference type="InterPro" id="IPR017927">
    <property type="entry name" value="FAD-bd_FR_type"/>
</dbReference>
<feature type="binding site" evidence="11 13">
    <location>
        <begin position="406"/>
        <end position="408"/>
    </location>
    <ligand>
        <name>FAD</name>
        <dbReference type="ChEBI" id="CHEBI:57692"/>
    </ligand>
</feature>
<dbReference type="InterPro" id="IPR001094">
    <property type="entry name" value="Flavdoxin-like"/>
</dbReference>
<accession>A0A4D6XZ62</accession>
<evidence type="ECO:0000256" key="13">
    <source>
        <dbReference type="PIRSR" id="PIRSR000207-1"/>
    </source>
</evidence>
<feature type="binding site" evidence="11 13">
    <location>
        <position position="324"/>
    </location>
    <ligand>
        <name>FAD</name>
        <dbReference type="ChEBI" id="CHEBI:57692"/>
    </ligand>
</feature>
<dbReference type="InterPro" id="IPR001709">
    <property type="entry name" value="Flavoprot_Pyr_Nucl_cyt_Rdtase"/>
</dbReference>
<comment type="cofactor">
    <cofactor evidence="11 12 13">
        <name>FMN</name>
        <dbReference type="ChEBI" id="CHEBI:58210"/>
    </cofactor>
    <text evidence="11 12 13">Binds 1 FMN per subunit.</text>
</comment>
<dbReference type="PRINTS" id="PR00371">
    <property type="entry name" value="FPNCR"/>
</dbReference>
<dbReference type="UniPathway" id="UPA00140">
    <property type="reaction ID" value="UER00207"/>
</dbReference>
<dbReference type="GO" id="GO:0050660">
    <property type="term" value="F:flavin adenine dinucleotide binding"/>
    <property type="evidence" value="ECO:0007669"/>
    <property type="project" value="InterPro"/>
</dbReference>
<dbReference type="Pfam" id="PF00258">
    <property type="entry name" value="Flavodoxin_1"/>
    <property type="match status" value="1"/>
</dbReference>
<feature type="binding site" evidence="11 13">
    <location>
        <begin position="154"/>
        <end position="163"/>
    </location>
    <ligand>
        <name>FMN</name>
        <dbReference type="ChEBI" id="CHEBI:58210"/>
    </ligand>
</feature>
<dbReference type="GO" id="GO:0000103">
    <property type="term" value="P:sulfate assimilation"/>
    <property type="evidence" value="ECO:0007669"/>
    <property type="project" value="UniProtKB-UniRule"/>
</dbReference>